<keyword evidence="1" id="KW-1133">Transmembrane helix</keyword>
<gene>
    <name evidence="3" type="ORF">G6O67_002055</name>
</gene>
<evidence type="ECO:0000313" key="4">
    <source>
        <dbReference type="Proteomes" id="UP000557566"/>
    </source>
</evidence>
<feature type="transmembrane region" description="Helical" evidence="1">
    <location>
        <begin position="118"/>
        <end position="139"/>
    </location>
</feature>
<keyword evidence="1" id="KW-0472">Membrane</keyword>
<keyword evidence="4" id="KW-1185">Reference proteome</keyword>
<evidence type="ECO:0000256" key="1">
    <source>
        <dbReference type="SAM" id="Phobius"/>
    </source>
</evidence>
<keyword evidence="1" id="KW-0812">Transmembrane</keyword>
<dbReference type="OrthoDB" id="2937326at2759"/>
<dbReference type="Proteomes" id="UP000557566">
    <property type="component" value="Unassembled WGS sequence"/>
</dbReference>
<dbReference type="InterPro" id="IPR056121">
    <property type="entry name" value="DUF7704"/>
</dbReference>
<dbReference type="AlphaFoldDB" id="A0A8H4V748"/>
<evidence type="ECO:0000313" key="3">
    <source>
        <dbReference type="EMBL" id="KAF4510141.1"/>
    </source>
</evidence>
<name>A0A8H4V748_9HYPO</name>
<dbReference type="Pfam" id="PF24803">
    <property type="entry name" value="DUF7704"/>
    <property type="match status" value="1"/>
</dbReference>
<feature type="domain" description="DUF7704" evidence="2">
    <location>
        <begin position="2"/>
        <end position="140"/>
    </location>
</feature>
<feature type="transmembrane region" description="Helical" evidence="1">
    <location>
        <begin position="55"/>
        <end position="75"/>
    </location>
</feature>
<evidence type="ECO:0000259" key="2">
    <source>
        <dbReference type="Pfam" id="PF24803"/>
    </source>
</evidence>
<accession>A0A8H4V748</accession>
<organism evidence="3 4">
    <name type="scientific">Ophiocordyceps sinensis</name>
    <dbReference type="NCBI Taxonomy" id="72228"/>
    <lineage>
        <taxon>Eukaryota</taxon>
        <taxon>Fungi</taxon>
        <taxon>Dikarya</taxon>
        <taxon>Ascomycota</taxon>
        <taxon>Pezizomycotina</taxon>
        <taxon>Sordariomycetes</taxon>
        <taxon>Hypocreomycetidae</taxon>
        <taxon>Hypocreales</taxon>
        <taxon>Ophiocordycipitaceae</taxon>
        <taxon>Ophiocordyceps</taxon>
    </lineage>
</organism>
<comment type="caution">
    <text evidence="3">The sequence shown here is derived from an EMBL/GenBank/DDBJ whole genome shotgun (WGS) entry which is preliminary data.</text>
</comment>
<reference evidence="3 4" key="1">
    <citation type="journal article" date="2020" name="Genome Biol. Evol.">
        <title>A new high-quality draft genome assembly of the Chinese cordyceps Ophiocordyceps sinensis.</title>
        <authorList>
            <person name="Shu R."/>
            <person name="Zhang J."/>
            <person name="Meng Q."/>
            <person name="Zhang H."/>
            <person name="Zhou G."/>
            <person name="Li M."/>
            <person name="Wu P."/>
            <person name="Zhao Y."/>
            <person name="Chen C."/>
            <person name="Qin Q."/>
        </authorList>
    </citation>
    <scope>NUCLEOTIDE SEQUENCE [LARGE SCALE GENOMIC DNA]</scope>
    <source>
        <strain evidence="3 4">IOZ07</strain>
    </source>
</reference>
<dbReference type="EMBL" id="JAAVMX010000003">
    <property type="protein sequence ID" value="KAF4510141.1"/>
    <property type="molecule type" value="Genomic_DNA"/>
</dbReference>
<dbReference type="PANTHER" id="PTHR37019:SF2">
    <property type="entry name" value="EXPERA DOMAIN-CONTAINING PROTEIN"/>
    <property type="match status" value="1"/>
</dbReference>
<feature type="transmembrane region" description="Helical" evidence="1">
    <location>
        <begin position="87"/>
        <end position="106"/>
    </location>
</feature>
<feature type="transmembrane region" description="Helical" evidence="1">
    <location>
        <begin position="12"/>
        <end position="35"/>
    </location>
</feature>
<proteinExistence type="predicted"/>
<sequence>MASSLPTLPRVVFTVVEPLSLLAGFLGAVGNPAWFAAEQVPQKVPLAVTPNSVVLALQLGNLYLLMAFVGLAVLFTTSEVKVVRNYLIALWLGDIGHVAFSCHGLGAERMMNPSRWNAMAWGNIAVTMFLFAMRSAYLLGERRYVAPRRGVADEMPNIFIVEAETRQSQGLWRVLH</sequence>
<dbReference type="PANTHER" id="PTHR37019">
    <property type="entry name" value="CHROMOSOME 1, WHOLE GENOME SHOTGUN SEQUENCE"/>
    <property type="match status" value="1"/>
</dbReference>
<protein>
    <recommendedName>
        <fullName evidence="2">DUF7704 domain-containing protein</fullName>
    </recommendedName>
</protein>